<dbReference type="PANTHER" id="PTHR30607:SF2">
    <property type="entry name" value="POTASSIUM-TRANSPORTING ATPASE POTASSIUM-BINDING SUBUNIT"/>
    <property type="match status" value="1"/>
</dbReference>
<protein>
    <recommendedName>
        <fullName evidence="9">Potassium-transporting ATPase potassium-binding subunit</fullName>
    </recommendedName>
    <alternativeName>
        <fullName evidence="9">ATP phosphohydrolase [potassium-transporting] A chain</fullName>
    </alternativeName>
    <alternativeName>
        <fullName evidence="9">Potassium-binding and translocating subunit A</fullName>
    </alternativeName>
    <alternativeName>
        <fullName evidence="9">Potassium-translocating ATPase A chain</fullName>
    </alternativeName>
</protein>
<feature type="transmembrane region" description="Helical" evidence="9">
    <location>
        <begin position="312"/>
        <end position="330"/>
    </location>
</feature>
<evidence type="ECO:0000256" key="9">
    <source>
        <dbReference type="HAMAP-Rule" id="MF_00275"/>
    </source>
</evidence>
<keyword evidence="1 9" id="KW-0813">Transport</keyword>
<dbReference type="NCBIfam" id="TIGR00680">
    <property type="entry name" value="kdpA"/>
    <property type="match status" value="1"/>
</dbReference>
<dbReference type="HAMAP" id="MF_00275">
    <property type="entry name" value="KdpA"/>
    <property type="match status" value="1"/>
</dbReference>
<dbReference type="PIRSF" id="PIRSF001294">
    <property type="entry name" value="K_ATPaseA"/>
    <property type="match status" value="1"/>
</dbReference>
<keyword evidence="8 9" id="KW-0472">Membrane</keyword>
<reference evidence="10 11" key="1">
    <citation type="submission" date="2014-02" db="EMBL/GenBank/DDBJ databases">
        <title>Expanding our view of genomic diversity in Candidatus Accumulibacter clades.</title>
        <authorList>
            <person name="Skennerton C.T."/>
            <person name="Barr J.J."/>
            <person name="Slater F.R."/>
            <person name="Bond P.L."/>
            <person name="Tyson G.W."/>
        </authorList>
    </citation>
    <scope>NUCLEOTIDE SEQUENCE [LARGE SCALE GENOMIC DNA]</scope>
    <source>
        <strain evidence="11">BA-91</strain>
    </source>
</reference>
<dbReference type="GO" id="GO:0030955">
    <property type="term" value="F:potassium ion binding"/>
    <property type="evidence" value="ECO:0007669"/>
    <property type="project" value="UniProtKB-UniRule"/>
</dbReference>
<comment type="subcellular location">
    <subcellularLocation>
        <location evidence="9">Cell membrane</location>
        <topology evidence="9">Multi-pass membrane protein</topology>
    </subcellularLocation>
</comment>
<feature type="transmembrane region" description="Helical" evidence="9">
    <location>
        <begin position="175"/>
        <end position="197"/>
    </location>
</feature>
<dbReference type="Pfam" id="PF03814">
    <property type="entry name" value="KdpA"/>
    <property type="match status" value="1"/>
</dbReference>
<evidence type="ECO:0000256" key="6">
    <source>
        <dbReference type="ARBA" id="ARBA00022989"/>
    </source>
</evidence>
<feature type="transmembrane region" description="Helical" evidence="9">
    <location>
        <begin position="565"/>
        <end position="584"/>
    </location>
</feature>
<feature type="transmembrane region" description="Helical" evidence="9">
    <location>
        <begin position="284"/>
        <end position="305"/>
    </location>
</feature>
<dbReference type="GO" id="GO:0005886">
    <property type="term" value="C:plasma membrane"/>
    <property type="evidence" value="ECO:0007669"/>
    <property type="project" value="UniProtKB-SubCell"/>
</dbReference>
<evidence type="ECO:0000256" key="7">
    <source>
        <dbReference type="ARBA" id="ARBA00023065"/>
    </source>
</evidence>
<keyword evidence="5 9" id="KW-0630">Potassium</keyword>
<dbReference type="EMBL" id="JDVG02000681">
    <property type="protein sequence ID" value="KFB70573.1"/>
    <property type="molecule type" value="Genomic_DNA"/>
</dbReference>
<sequence length="602" mass="63903">MSNHAWLLLGLYLGILLLLVRPLGIYIARVMMMENRVTLVTRFEDTLFRMCGIERKEDMGWLKYSFAVLLFNALGLLTVYALQRLQVWLPLNPQAMANVSPDSAFNTAVSFVTNTNWQGYGGESTMGYLTQMLGLTVQNFLSAATGIVVVIALIRGFVRHVSAGIGNAWVDLLRVTLWILLPLSSLFALFLASQGVIQNFAAYQDVSTLEVTKYDNPKLDAAAQPLRDEKGNAITEPATTSTQTLPMGPVASQEAIKMIGTNGGGFFNANSAHPFENPTPLVNFVQMLSIFLIPGALCIAFGCIVGDERQGWTVLAAMTVLFVTFAIAAICFEQQGNPLLAKVATGDTLVSTTALADGNMEGKETRFGIADSALFATITTAASCGAVNSMHDSFTPLGGLVPLVNMQLGEVVFGGVGSGLYGMLVFAVLAVFIAGLMIGRTPEYLGKKIESHEMKMTSIAILVTPLLVLVGTAIAVMTEAGRAGIANPGAHGFSEILYALSSAANNNGSAFAGLSANTPFYNVLLAVAMWFGRFGVILPVLAMAGSLAAKKRVAATAGTLPTHGPLFVTLLIGSVLLVGLLNYVPALALGPLVEHLVLWPAR</sequence>
<comment type="function">
    <text evidence="9">Part of the high-affinity ATP-driven potassium transport (or Kdp) system, which catalyzes the hydrolysis of ATP coupled with the electrogenic transport of potassium into the cytoplasm. This subunit binds the extracellular potassium ions and delivers the ions to the membrane domain of KdpB through an intramembrane tunnel.</text>
</comment>
<evidence type="ECO:0000256" key="1">
    <source>
        <dbReference type="ARBA" id="ARBA00022448"/>
    </source>
</evidence>
<comment type="similarity">
    <text evidence="9">Belongs to the KdpA family.</text>
</comment>
<feature type="transmembrane region" description="Helical" evidence="9">
    <location>
        <begin position="520"/>
        <end position="544"/>
    </location>
</feature>
<comment type="caution">
    <text evidence="10">The sequence shown here is derived from an EMBL/GenBank/DDBJ whole genome shotgun (WGS) entry which is preliminary data.</text>
</comment>
<gene>
    <name evidence="9 10" type="primary">kdpA</name>
    <name evidence="10" type="ORF">AW09_004337</name>
</gene>
<proteinExistence type="inferred from homology"/>
<accession>A0A080LR54</accession>
<dbReference type="AlphaFoldDB" id="A0A080LR54"/>
<feature type="transmembrane region" description="Helical" evidence="9">
    <location>
        <begin position="64"/>
        <end position="82"/>
    </location>
</feature>
<keyword evidence="6 9" id="KW-1133">Transmembrane helix</keyword>
<evidence type="ECO:0000256" key="5">
    <source>
        <dbReference type="ARBA" id="ARBA00022958"/>
    </source>
</evidence>
<comment type="subunit">
    <text evidence="9">The system is composed of three essential subunits: KdpA, KdpB and KdpC.</text>
</comment>
<keyword evidence="2 9" id="KW-1003">Cell membrane</keyword>
<keyword evidence="3 9" id="KW-0633">Potassium transport</keyword>
<feature type="transmembrane region" description="Helical" evidence="9">
    <location>
        <begin position="411"/>
        <end position="438"/>
    </location>
</feature>
<evidence type="ECO:0000313" key="11">
    <source>
        <dbReference type="Proteomes" id="UP000020077"/>
    </source>
</evidence>
<name>A0A080LR54_9PROT</name>
<feature type="transmembrane region" description="Helical" evidence="9">
    <location>
        <begin position="459"/>
        <end position="478"/>
    </location>
</feature>
<organism evidence="10 11">
    <name type="scientific">Candidatus Accumulibacter phosphatis</name>
    <dbReference type="NCBI Taxonomy" id="327160"/>
    <lineage>
        <taxon>Bacteria</taxon>
        <taxon>Pseudomonadati</taxon>
        <taxon>Pseudomonadota</taxon>
        <taxon>Betaproteobacteria</taxon>
        <taxon>Candidatus Accumulibacter</taxon>
    </lineage>
</organism>
<dbReference type="GO" id="GO:0008556">
    <property type="term" value="F:P-type potassium transmembrane transporter activity"/>
    <property type="evidence" value="ECO:0007669"/>
    <property type="project" value="InterPro"/>
</dbReference>
<dbReference type="GO" id="GO:0016787">
    <property type="term" value="F:hydrolase activity"/>
    <property type="evidence" value="ECO:0007669"/>
    <property type="project" value="UniProtKB-KW"/>
</dbReference>
<evidence type="ECO:0000313" key="10">
    <source>
        <dbReference type="EMBL" id="KFB70573.1"/>
    </source>
</evidence>
<dbReference type="Proteomes" id="UP000020077">
    <property type="component" value="Unassembled WGS sequence"/>
</dbReference>
<dbReference type="InterPro" id="IPR004623">
    <property type="entry name" value="KdpA"/>
</dbReference>
<feature type="transmembrane region" description="Helical" evidence="9">
    <location>
        <begin position="6"/>
        <end position="28"/>
    </location>
</feature>
<keyword evidence="4 9" id="KW-0812">Transmembrane</keyword>
<feature type="transmembrane region" description="Helical" evidence="9">
    <location>
        <begin position="132"/>
        <end position="154"/>
    </location>
</feature>
<keyword evidence="7 9" id="KW-0406">Ion transport</keyword>
<keyword evidence="10" id="KW-0378">Hydrolase</keyword>
<evidence type="ECO:0000256" key="8">
    <source>
        <dbReference type="ARBA" id="ARBA00023136"/>
    </source>
</evidence>
<evidence type="ECO:0000256" key="4">
    <source>
        <dbReference type="ARBA" id="ARBA00022692"/>
    </source>
</evidence>
<evidence type="ECO:0000256" key="3">
    <source>
        <dbReference type="ARBA" id="ARBA00022538"/>
    </source>
</evidence>
<evidence type="ECO:0000256" key="2">
    <source>
        <dbReference type="ARBA" id="ARBA00022475"/>
    </source>
</evidence>
<dbReference type="PANTHER" id="PTHR30607">
    <property type="entry name" value="POTASSIUM-TRANSPORTING ATPASE A CHAIN"/>
    <property type="match status" value="1"/>
</dbReference>